<organism evidence="3 4">
    <name type="scientific">Mytilus galloprovincialis</name>
    <name type="common">Mediterranean mussel</name>
    <dbReference type="NCBI Taxonomy" id="29158"/>
    <lineage>
        <taxon>Eukaryota</taxon>
        <taxon>Metazoa</taxon>
        <taxon>Spiralia</taxon>
        <taxon>Lophotrochozoa</taxon>
        <taxon>Mollusca</taxon>
        <taxon>Bivalvia</taxon>
        <taxon>Autobranchia</taxon>
        <taxon>Pteriomorphia</taxon>
        <taxon>Mytilida</taxon>
        <taxon>Mytiloidea</taxon>
        <taxon>Mytilidae</taxon>
        <taxon>Mytilinae</taxon>
        <taxon>Mytilus</taxon>
    </lineage>
</organism>
<dbReference type="EMBL" id="UYJE01010251">
    <property type="protein sequence ID" value="VDI81372.1"/>
    <property type="molecule type" value="Genomic_DNA"/>
</dbReference>
<accession>A0A8B6HKD2</accession>
<dbReference type="PROSITE" id="PS50966">
    <property type="entry name" value="ZF_SWIM"/>
    <property type="match status" value="1"/>
</dbReference>
<dbReference type="InterPro" id="IPR003034">
    <property type="entry name" value="SAP_dom"/>
</dbReference>
<dbReference type="AlphaFoldDB" id="A0A8B6HKD2"/>
<evidence type="ECO:0000313" key="3">
    <source>
        <dbReference type="EMBL" id="VDI81372.1"/>
    </source>
</evidence>
<name>A0A8B6HKD2_MYTGA</name>
<evidence type="ECO:0000259" key="2">
    <source>
        <dbReference type="PROSITE" id="PS50966"/>
    </source>
</evidence>
<dbReference type="InterPro" id="IPR007527">
    <property type="entry name" value="Znf_SWIM"/>
</dbReference>
<dbReference type="GO" id="GO:0008270">
    <property type="term" value="F:zinc ion binding"/>
    <property type="evidence" value="ECO:0007669"/>
    <property type="project" value="UniProtKB-KW"/>
</dbReference>
<gene>
    <name evidence="3" type="ORF">MGAL_10B021230</name>
</gene>
<keyword evidence="4" id="KW-1185">Reference proteome</keyword>
<dbReference type="PANTHER" id="PTHR47526">
    <property type="entry name" value="ATP-DEPENDENT DNA HELICASE"/>
    <property type="match status" value="1"/>
</dbReference>
<evidence type="ECO:0000256" key="1">
    <source>
        <dbReference type="PROSITE-ProRule" id="PRU00325"/>
    </source>
</evidence>
<dbReference type="OrthoDB" id="10035901at2759"/>
<dbReference type="Pfam" id="PF02037">
    <property type="entry name" value="SAP"/>
    <property type="match status" value="1"/>
</dbReference>
<dbReference type="Gene3D" id="1.10.720.30">
    <property type="entry name" value="SAP domain"/>
    <property type="match status" value="1"/>
</dbReference>
<sequence length="272" mass="30696">MAESLDEFNTWKVSSLKEFLSLRGLSGEGTKAELVALTYAASRLSLPCVPSQSEVLRLNKEDYDKILSTQDIPDPLALSEKWCDEKEGIAHWPPTFLSDIFSYINTVNPTIGIVNKYLSEYKVGKAYEYFKSDWLKEVFYHNIKRDHPSCLLRAKCTPSQRLSDTDHDVWACIDKESGDVKAAYCTCTAGLGQTCNHVAGLLFRIESANRLGLTSTSSKSKWTVPNEKSELHHKPLVEIDIVKSRHGRSARLAIMSYNDIFPPQIKMQENSK</sequence>
<keyword evidence="1" id="KW-0862">Zinc</keyword>
<protein>
    <recommendedName>
        <fullName evidence="2">SWIM-type domain-containing protein</fullName>
    </recommendedName>
</protein>
<dbReference type="PANTHER" id="PTHR47526:SF3">
    <property type="entry name" value="PHD-TYPE DOMAIN-CONTAINING PROTEIN"/>
    <property type="match status" value="1"/>
</dbReference>
<keyword evidence="1" id="KW-0479">Metal-binding</keyword>
<feature type="domain" description="SWIM-type" evidence="2">
    <location>
        <begin position="169"/>
        <end position="206"/>
    </location>
</feature>
<dbReference type="InterPro" id="IPR036361">
    <property type="entry name" value="SAP_dom_sf"/>
</dbReference>
<comment type="caution">
    <text evidence="3">The sequence shown here is derived from an EMBL/GenBank/DDBJ whole genome shotgun (WGS) entry which is preliminary data.</text>
</comment>
<proteinExistence type="predicted"/>
<evidence type="ECO:0000313" key="4">
    <source>
        <dbReference type="Proteomes" id="UP000596742"/>
    </source>
</evidence>
<dbReference type="Proteomes" id="UP000596742">
    <property type="component" value="Unassembled WGS sequence"/>
</dbReference>
<reference evidence="3" key="1">
    <citation type="submission" date="2018-11" db="EMBL/GenBank/DDBJ databases">
        <authorList>
            <person name="Alioto T."/>
            <person name="Alioto T."/>
        </authorList>
    </citation>
    <scope>NUCLEOTIDE SEQUENCE</scope>
</reference>
<keyword evidence="1" id="KW-0863">Zinc-finger</keyword>